<evidence type="ECO:0000259" key="1">
    <source>
        <dbReference type="SMART" id="SM00596"/>
    </source>
</evidence>
<organism evidence="2 3">
    <name type="scientific">Aphis craccivora</name>
    <name type="common">Cowpea aphid</name>
    <dbReference type="NCBI Taxonomy" id="307492"/>
    <lineage>
        <taxon>Eukaryota</taxon>
        <taxon>Metazoa</taxon>
        <taxon>Ecdysozoa</taxon>
        <taxon>Arthropoda</taxon>
        <taxon>Hexapoda</taxon>
        <taxon>Insecta</taxon>
        <taxon>Pterygota</taxon>
        <taxon>Neoptera</taxon>
        <taxon>Paraneoptera</taxon>
        <taxon>Hemiptera</taxon>
        <taxon>Sternorrhyncha</taxon>
        <taxon>Aphidomorpha</taxon>
        <taxon>Aphidoidea</taxon>
        <taxon>Aphididae</taxon>
        <taxon>Aphidini</taxon>
        <taxon>Aphis</taxon>
        <taxon>Aphis</taxon>
    </lineage>
</organism>
<name>A0A6G0YQ40_APHCR</name>
<evidence type="ECO:0000313" key="2">
    <source>
        <dbReference type="EMBL" id="KAF0759565.1"/>
    </source>
</evidence>
<dbReference type="OrthoDB" id="6624230at2759"/>
<accession>A0A6G0YQ40</accession>
<sequence length="139" mass="16181">MQEDKAYRIVIRNLHPTTNTAEIRTALEEIVFQVRQITNVPHIKTTKLNLPIFFVDLEPSELNKDIFHISHKLHTKVKIEEPYKKRDLVQCLNCQEYGHTKTYCVHTPRCVRCAEHHITSACLKPRNLPAKCAICQGEH</sequence>
<dbReference type="AlphaFoldDB" id="A0A6G0YQ40"/>
<evidence type="ECO:0000313" key="3">
    <source>
        <dbReference type="Proteomes" id="UP000478052"/>
    </source>
</evidence>
<protein>
    <recommendedName>
        <fullName evidence="1">Pre-C2HC domain-containing protein</fullName>
    </recommendedName>
</protein>
<dbReference type="SMART" id="SM00596">
    <property type="entry name" value="PRE_C2HC"/>
    <property type="match status" value="1"/>
</dbReference>
<keyword evidence="3" id="KW-1185">Reference proteome</keyword>
<dbReference type="Pfam" id="PF07530">
    <property type="entry name" value="PRE_C2HC"/>
    <property type="match status" value="1"/>
</dbReference>
<dbReference type="Proteomes" id="UP000478052">
    <property type="component" value="Unassembled WGS sequence"/>
</dbReference>
<feature type="domain" description="Pre-C2HC" evidence="1">
    <location>
        <begin position="20"/>
        <end position="89"/>
    </location>
</feature>
<feature type="non-terminal residue" evidence="2">
    <location>
        <position position="139"/>
    </location>
</feature>
<dbReference type="InterPro" id="IPR006579">
    <property type="entry name" value="Pre_C2HC_dom"/>
</dbReference>
<gene>
    <name evidence="2" type="ORF">FWK35_00036360</name>
</gene>
<reference evidence="2 3" key="1">
    <citation type="submission" date="2019-08" db="EMBL/GenBank/DDBJ databases">
        <title>Whole genome of Aphis craccivora.</title>
        <authorList>
            <person name="Voronova N.V."/>
            <person name="Shulinski R.S."/>
            <person name="Bandarenka Y.V."/>
            <person name="Zhorov D.G."/>
            <person name="Warner D."/>
        </authorList>
    </citation>
    <scope>NUCLEOTIDE SEQUENCE [LARGE SCALE GENOMIC DNA]</scope>
    <source>
        <strain evidence="2">180601</strain>
        <tissue evidence="2">Whole Body</tissue>
    </source>
</reference>
<proteinExistence type="predicted"/>
<dbReference type="EMBL" id="VUJU01002952">
    <property type="protein sequence ID" value="KAF0759565.1"/>
    <property type="molecule type" value="Genomic_DNA"/>
</dbReference>
<comment type="caution">
    <text evidence="2">The sequence shown here is derived from an EMBL/GenBank/DDBJ whole genome shotgun (WGS) entry which is preliminary data.</text>
</comment>